<proteinExistence type="predicted"/>
<gene>
    <name evidence="1" type="ORF">KIH74_19985</name>
</gene>
<dbReference type="RefSeq" id="WP_214157526.1">
    <property type="nucleotide sequence ID" value="NZ_JAHBAY010000008.1"/>
</dbReference>
<evidence type="ECO:0000313" key="2">
    <source>
        <dbReference type="Proteomes" id="UP001197247"/>
    </source>
</evidence>
<dbReference type="Proteomes" id="UP001197247">
    <property type="component" value="Unassembled WGS sequence"/>
</dbReference>
<dbReference type="EMBL" id="JAHBAY010000008">
    <property type="protein sequence ID" value="MBT0771230.1"/>
    <property type="molecule type" value="Genomic_DNA"/>
</dbReference>
<reference evidence="1 2" key="1">
    <citation type="submission" date="2021-05" db="EMBL/GenBank/DDBJ databases">
        <title>Kineosporia and Streptomyces sp. nov. two new marine actinobacteria isolated from Coral.</title>
        <authorList>
            <person name="Buangrab K."/>
            <person name="Sutthacheep M."/>
            <person name="Yeemin T."/>
            <person name="Harunari E."/>
            <person name="Igarashi Y."/>
            <person name="Kanchanasin P."/>
            <person name="Tanasupawat S."/>
            <person name="Phongsopitanun W."/>
        </authorList>
    </citation>
    <scope>NUCLEOTIDE SEQUENCE [LARGE SCALE GENOMIC DNA]</scope>
    <source>
        <strain evidence="1 2">J2-2</strain>
    </source>
</reference>
<name>A0ABS5TJG7_9ACTN</name>
<evidence type="ECO:0000313" key="1">
    <source>
        <dbReference type="EMBL" id="MBT0771230.1"/>
    </source>
</evidence>
<comment type="caution">
    <text evidence="1">The sequence shown here is derived from an EMBL/GenBank/DDBJ whole genome shotgun (WGS) entry which is preliminary data.</text>
</comment>
<evidence type="ECO:0008006" key="3">
    <source>
        <dbReference type="Google" id="ProtNLM"/>
    </source>
</evidence>
<keyword evidence="2" id="KW-1185">Reference proteome</keyword>
<protein>
    <recommendedName>
        <fullName evidence="3">SUKH-4 immunity protein of toxin-antitoxin system</fullName>
    </recommendedName>
</protein>
<organism evidence="1 2">
    <name type="scientific">Kineosporia corallincola</name>
    <dbReference type="NCBI Taxonomy" id="2835133"/>
    <lineage>
        <taxon>Bacteria</taxon>
        <taxon>Bacillati</taxon>
        <taxon>Actinomycetota</taxon>
        <taxon>Actinomycetes</taxon>
        <taxon>Kineosporiales</taxon>
        <taxon>Kineosporiaceae</taxon>
        <taxon>Kineosporia</taxon>
    </lineage>
</organism>
<accession>A0ABS5TJG7</accession>
<sequence length="174" mass="19808">MPYSQIPELDALHEFDTAHRHYYYAQGFELYETFGNRDDLAPGWSDDDAFHARLKSFAQATAGGSIYALWQADDGARPVVVFGDEGGIHVVATGVRDLLRILTFDVEPMVDWDRAYYFKSDEDEPSDDHDAYVTWLRGTLGLEPVDDADRLVETAQHRHAASFKAWMEPFAQQM</sequence>